<protein>
    <submittedName>
        <fullName evidence="2">Uncharacterized protein</fullName>
    </submittedName>
</protein>
<gene>
    <name evidence="2" type="ORF">B0H63DRAFT_101589</name>
</gene>
<dbReference type="AlphaFoldDB" id="A0AAE0U3J9"/>
<keyword evidence="1" id="KW-1133">Transmembrane helix</keyword>
<keyword evidence="3" id="KW-1185">Reference proteome</keyword>
<reference evidence="2" key="2">
    <citation type="submission" date="2023-06" db="EMBL/GenBank/DDBJ databases">
        <authorList>
            <consortium name="Lawrence Berkeley National Laboratory"/>
            <person name="Haridas S."/>
            <person name="Hensen N."/>
            <person name="Bonometti L."/>
            <person name="Westerberg I."/>
            <person name="Brannstrom I.O."/>
            <person name="Guillou S."/>
            <person name="Cros-Aarteil S."/>
            <person name="Calhoun S."/>
            <person name="Kuo A."/>
            <person name="Mondo S."/>
            <person name="Pangilinan J."/>
            <person name="Riley R."/>
            <person name="LaButti K."/>
            <person name="Andreopoulos B."/>
            <person name="Lipzen A."/>
            <person name="Chen C."/>
            <person name="Yanf M."/>
            <person name="Daum C."/>
            <person name="Ng V."/>
            <person name="Clum A."/>
            <person name="Steindorff A."/>
            <person name="Ohm R."/>
            <person name="Martin F."/>
            <person name="Silar P."/>
            <person name="Natvig D."/>
            <person name="Lalanne C."/>
            <person name="Gautier V."/>
            <person name="Ament-velasquez S.L."/>
            <person name="Kruys A."/>
            <person name="Hutchinson M.I."/>
            <person name="Powell A.J."/>
            <person name="Barry K."/>
            <person name="Miller A.N."/>
            <person name="Grigoriev I.V."/>
            <person name="Debuchy R."/>
            <person name="Gladieux P."/>
            <person name="Thoren M.H."/>
            <person name="Johannesson H."/>
        </authorList>
    </citation>
    <scope>NUCLEOTIDE SEQUENCE</scope>
    <source>
        <strain evidence="2">CBS 232.78</strain>
    </source>
</reference>
<dbReference type="Proteomes" id="UP001285441">
    <property type="component" value="Unassembled WGS sequence"/>
</dbReference>
<feature type="transmembrane region" description="Helical" evidence="1">
    <location>
        <begin position="6"/>
        <end position="26"/>
    </location>
</feature>
<accession>A0AAE0U3J9</accession>
<evidence type="ECO:0000256" key="1">
    <source>
        <dbReference type="SAM" id="Phobius"/>
    </source>
</evidence>
<keyword evidence="1" id="KW-0812">Transmembrane</keyword>
<organism evidence="2 3">
    <name type="scientific">Podospora didyma</name>
    <dbReference type="NCBI Taxonomy" id="330526"/>
    <lineage>
        <taxon>Eukaryota</taxon>
        <taxon>Fungi</taxon>
        <taxon>Dikarya</taxon>
        <taxon>Ascomycota</taxon>
        <taxon>Pezizomycotina</taxon>
        <taxon>Sordariomycetes</taxon>
        <taxon>Sordariomycetidae</taxon>
        <taxon>Sordariales</taxon>
        <taxon>Podosporaceae</taxon>
        <taxon>Podospora</taxon>
    </lineage>
</organism>
<name>A0AAE0U3J9_9PEZI</name>
<sequence>MDNTPLPLVVLLIASIAIGWVILTLLRFYNGPESKTFLTIKSVISKQTSPVYKSHTLLGAYFIALLSETRFFASLHSSPMLEPTTDSACLALSQDESRSDRRLACLGVLEKAANDLSQSADQGILRYALVPFVARLLAEKEISSPQSITAASCPLSAVRDRFNYICTLDDRLRKNKR</sequence>
<evidence type="ECO:0000313" key="2">
    <source>
        <dbReference type="EMBL" id="KAK3389556.1"/>
    </source>
</evidence>
<proteinExistence type="predicted"/>
<reference evidence="2" key="1">
    <citation type="journal article" date="2023" name="Mol. Phylogenet. Evol.">
        <title>Genome-scale phylogeny and comparative genomics of the fungal order Sordariales.</title>
        <authorList>
            <person name="Hensen N."/>
            <person name="Bonometti L."/>
            <person name="Westerberg I."/>
            <person name="Brannstrom I.O."/>
            <person name="Guillou S."/>
            <person name="Cros-Aarteil S."/>
            <person name="Calhoun S."/>
            <person name="Haridas S."/>
            <person name="Kuo A."/>
            <person name="Mondo S."/>
            <person name="Pangilinan J."/>
            <person name="Riley R."/>
            <person name="LaButti K."/>
            <person name="Andreopoulos B."/>
            <person name="Lipzen A."/>
            <person name="Chen C."/>
            <person name="Yan M."/>
            <person name="Daum C."/>
            <person name="Ng V."/>
            <person name="Clum A."/>
            <person name="Steindorff A."/>
            <person name="Ohm R.A."/>
            <person name="Martin F."/>
            <person name="Silar P."/>
            <person name="Natvig D.O."/>
            <person name="Lalanne C."/>
            <person name="Gautier V."/>
            <person name="Ament-Velasquez S.L."/>
            <person name="Kruys A."/>
            <person name="Hutchinson M.I."/>
            <person name="Powell A.J."/>
            <person name="Barry K."/>
            <person name="Miller A.N."/>
            <person name="Grigoriev I.V."/>
            <person name="Debuchy R."/>
            <person name="Gladieux P."/>
            <person name="Hiltunen Thoren M."/>
            <person name="Johannesson H."/>
        </authorList>
    </citation>
    <scope>NUCLEOTIDE SEQUENCE</scope>
    <source>
        <strain evidence="2">CBS 232.78</strain>
    </source>
</reference>
<evidence type="ECO:0000313" key="3">
    <source>
        <dbReference type="Proteomes" id="UP001285441"/>
    </source>
</evidence>
<dbReference type="EMBL" id="JAULSW010000002">
    <property type="protein sequence ID" value="KAK3389556.1"/>
    <property type="molecule type" value="Genomic_DNA"/>
</dbReference>
<comment type="caution">
    <text evidence="2">The sequence shown here is derived from an EMBL/GenBank/DDBJ whole genome shotgun (WGS) entry which is preliminary data.</text>
</comment>
<keyword evidence="1" id="KW-0472">Membrane</keyword>